<name>A0ACB9EYP8_CICIN</name>
<gene>
    <name evidence="1" type="ORF">L2E82_13481</name>
</gene>
<keyword evidence="2" id="KW-1185">Reference proteome</keyword>
<protein>
    <submittedName>
        <fullName evidence="1">Uncharacterized protein</fullName>
    </submittedName>
</protein>
<proteinExistence type="predicted"/>
<evidence type="ECO:0000313" key="2">
    <source>
        <dbReference type="Proteomes" id="UP001055811"/>
    </source>
</evidence>
<reference evidence="2" key="1">
    <citation type="journal article" date="2022" name="Mol. Ecol. Resour.">
        <title>The genomes of chicory, endive, great burdock and yacon provide insights into Asteraceae palaeo-polyploidization history and plant inulin production.</title>
        <authorList>
            <person name="Fan W."/>
            <person name="Wang S."/>
            <person name="Wang H."/>
            <person name="Wang A."/>
            <person name="Jiang F."/>
            <person name="Liu H."/>
            <person name="Zhao H."/>
            <person name="Xu D."/>
            <person name="Zhang Y."/>
        </authorList>
    </citation>
    <scope>NUCLEOTIDE SEQUENCE [LARGE SCALE GENOMIC DNA]</scope>
    <source>
        <strain evidence="2">cv. Punajuju</strain>
    </source>
</reference>
<evidence type="ECO:0000313" key="1">
    <source>
        <dbReference type="EMBL" id="KAI3763556.1"/>
    </source>
</evidence>
<dbReference type="EMBL" id="CM042011">
    <property type="protein sequence ID" value="KAI3763556.1"/>
    <property type="molecule type" value="Genomic_DNA"/>
</dbReference>
<comment type="caution">
    <text evidence="1">The sequence shown here is derived from an EMBL/GenBank/DDBJ whole genome shotgun (WGS) entry which is preliminary data.</text>
</comment>
<dbReference type="Proteomes" id="UP001055811">
    <property type="component" value="Linkage Group LG03"/>
</dbReference>
<reference evidence="1 2" key="2">
    <citation type="journal article" date="2022" name="Mol. Ecol. Resour.">
        <title>The genomes of chicory, endive, great burdock and yacon provide insights into Asteraceae paleo-polyploidization history and plant inulin production.</title>
        <authorList>
            <person name="Fan W."/>
            <person name="Wang S."/>
            <person name="Wang H."/>
            <person name="Wang A."/>
            <person name="Jiang F."/>
            <person name="Liu H."/>
            <person name="Zhao H."/>
            <person name="Xu D."/>
            <person name="Zhang Y."/>
        </authorList>
    </citation>
    <scope>NUCLEOTIDE SEQUENCE [LARGE SCALE GENOMIC DNA]</scope>
    <source>
        <strain evidence="2">cv. Punajuju</strain>
        <tissue evidence="1">Leaves</tissue>
    </source>
</reference>
<sequence length="303" mass="33720">MEMNKPINLSSSSGYDDQHPDSDDHVSESEAEVSFGFEHLQINANDGSHSPQLMPESEEIDDESQEKDEDEEEEEEDDEEEEEGDFTFMCIGDNDSPITEDVEGGQIRPVFPLFDQTLLLGSEYDEGRRRLPISVQVDKVFIESPRLSPSSMASGDEEADGVTAGTFCSLTKESDNGTEINMKSYSTGFSKLWRFRDKMNRSNSDGRDAFVFLDGPDRPTTSDSKSDAIGRPNAKVNAAGKEKVVKKVSKAKKATASAHEVYLKQRGGQTEEERRRSYLPYRPGVMGFFTNVNGGLSKNVHPF</sequence>
<organism evidence="1 2">
    <name type="scientific">Cichorium intybus</name>
    <name type="common">Chicory</name>
    <dbReference type="NCBI Taxonomy" id="13427"/>
    <lineage>
        <taxon>Eukaryota</taxon>
        <taxon>Viridiplantae</taxon>
        <taxon>Streptophyta</taxon>
        <taxon>Embryophyta</taxon>
        <taxon>Tracheophyta</taxon>
        <taxon>Spermatophyta</taxon>
        <taxon>Magnoliopsida</taxon>
        <taxon>eudicotyledons</taxon>
        <taxon>Gunneridae</taxon>
        <taxon>Pentapetalae</taxon>
        <taxon>asterids</taxon>
        <taxon>campanulids</taxon>
        <taxon>Asterales</taxon>
        <taxon>Asteraceae</taxon>
        <taxon>Cichorioideae</taxon>
        <taxon>Cichorieae</taxon>
        <taxon>Cichoriinae</taxon>
        <taxon>Cichorium</taxon>
    </lineage>
</organism>
<accession>A0ACB9EYP8</accession>